<evidence type="ECO:0000313" key="5">
    <source>
        <dbReference type="EMBL" id="MFC0528196.1"/>
    </source>
</evidence>
<dbReference type="SUPFAM" id="SSF64288">
    <property type="entry name" value="Chorismate lyase-like"/>
    <property type="match status" value="1"/>
</dbReference>
<reference evidence="5 6" key="1">
    <citation type="submission" date="2024-09" db="EMBL/GenBank/DDBJ databases">
        <authorList>
            <person name="Sun Q."/>
            <person name="Mori K."/>
        </authorList>
    </citation>
    <scope>NUCLEOTIDE SEQUENCE [LARGE SCALE GENOMIC DNA]</scope>
    <source>
        <strain evidence="5 6">TBRC 3947</strain>
    </source>
</reference>
<keyword evidence="2" id="KW-0238">DNA-binding</keyword>
<dbReference type="Gene3D" id="1.10.10.10">
    <property type="entry name" value="Winged helix-like DNA-binding domain superfamily/Winged helix DNA-binding domain"/>
    <property type="match status" value="1"/>
</dbReference>
<evidence type="ECO:0000256" key="2">
    <source>
        <dbReference type="ARBA" id="ARBA00023125"/>
    </source>
</evidence>
<dbReference type="Pfam" id="PF07702">
    <property type="entry name" value="UTRA"/>
    <property type="match status" value="1"/>
</dbReference>
<dbReference type="InterPro" id="IPR050679">
    <property type="entry name" value="Bact_HTH_transcr_reg"/>
</dbReference>
<keyword evidence="6" id="KW-1185">Reference proteome</keyword>
<feature type="domain" description="HTH gntR-type" evidence="4">
    <location>
        <begin position="18"/>
        <end position="86"/>
    </location>
</feature>
<dbReference type="RefSeq" id="WP_377249416.1">
    <property type="nucleotide sequence ID" value="NZ_JBHLUH010000012.1"/>
</dbReference>
<dbReference type="CDD" id="cd07377">
    <property type="entry name" value="WHTH_GntR"/>
    <property type="match status" value="1"/>
</dbReference>
<sequence length="245" mass="27382">MLGVAGYQISARGLNMPEPAYVTIAGEYARRIRSGDIPPRSQLPSYAEIAQRNGVSDIVVRKAIELLQGQGLVRSVRRRGIFVADRPTLIRVSPERQLQSPSETFRDESESSVEILRDIEQIPAPEDLAEAFDLSPGDVITHVVTKVSEGGQPISISDTYQRPEVPDISEAAFLEETISDRLPTEVHSAWLRTTPGDLVKHVHQRFVAADGHLVMLSDVSYPRDRYDAFMFRMTLDVETNRLTNQ</sequence>
<organism evidence="5 6">
    <name type="scientific">Phytohabitans kaempferiae</name>
    <dbReference type="NCBI Taxonomy" id="1620943"/>
    <lineage>
        <taxon>Bacteria</taxon>
        <taxon>Bacillati</taxon>
        <taxon>Actinomycetota</taxon>
        <taxon>Actinomycetes</taxon>
        <taxon>Micromonosporales</taxon>
        <taxon>Micromonosporaceae</taxon>
    </lineage>
</organism>
<accession>A0ABV6M0I3</accession>
<dbReference type="PANTHER" id="PTHR44846:SF17">
    <property type="entry name" value="GNTR-FAMILY TRANSCRIPTIONAL REGULATOR"/>
    <property type="match status" value="1"/>
</dbReference>
<gene>
    <name evidence="5" type="ORF">ACFFIA_11035</name>
</gene>
<dbReference type="Proteomes" id="UP001589867">
    <property type="component" value="Unassembled WGS sequence"/>
</dbReference>
<dbReference type="InterPro" id="IPR028978">
    <property type="entry name" value="Chorismate_lyase_/UTRA_dom_sf"/>
</dbReference>
<dbReference type="EMBL" id="JBHLUH010000012">
    <property type="protein sequence ID" value="MFC0528196.1"/>
    <property type="molecule type" value="Genomic_DNA"/>
</dbReference>
<name>A0ABV6M0I3_9ACTN</name>
<dbReference type="SMART" id="SM00866">
    <property type="entry name" value="UTRA"/>
    <property type="match status" value="1"/>
</dbReference>
<evidence type="ECO:0000256" key="3">
    <source>
        <dbReference type="ARBA" id="ARBA00023163"/>
    </source>
</evidence>
<dbReference type="InterPro" id="IPR036390">
    <property type="entry name" value="WH_DNA-bd_sf"/>
</dbReference>
<proteinExistence type="predicted"/>
<dbReference type="InterPro" id="IPR011663">
    <property type="entry name" value="UTRA"/>
</dbReference>
<dbReference type="Pfam" id="PF00392">
    <property type="entry name" value="GntR"/>
    <property type="match status" value="1"/>
</dbReference>
<dbReference type="PROSITE" id="PS50949">
    <property type="entry name" value="HTH_GNTR"/>
    <property type="match status" value="1"/>
</dbReference>
<evidence type="ECO:0000313" key="6">
    <source>
        <dbReference type="Proteomes" id="UP001589867"/>
    </source>
</evidence>
<evidence type="ECO:0000259" key="4">
    <source>
        <dbReference type="PROSITE" id="PS50949"/>
    </source>
</evidence>
<dbReference type="SMART" id="SM00345">
    <property type="entry name" value="HTH_GNTR"/>
    <property type="match status" value="1"/>
</dbReference>
<comment type="caution">
    <text evidence="5">The sequence shown here is derived from an EMBL/GenBank/DDBJ whole genome shotgun (WGS) entry which is preliminary data.</text>
</comment>
<keyword evidence="1" id="KW-0805">Transcription regulation</keyword>
<protein>
    <submittedName>
        <fullName evidence="5">GntR family transcriptional regulator</fullName>
    </submittedName>
</protein>
<dbReference type="Gene3D" id="3.40.1410.10">
    <property type="entry name" value="Chorismate lyase-like"/>
    <property type="match status" value="2"/>
</dbReference>
<evidence type="ECO:0000256" key="1">
    <source>
        <dbReference type="ARBA" id="ARBA00023015"/>
    </source>
</evidence>
<dbReference type="InterPro" id="IPR036388">
    <property type="entry name" value="WH-like_DNA-bd_sf"/>
</dbReference>
<dbReference type="SUPFAM" id="SSF46785">
    <property type="entry name" value="Winged helix' DNA-binding domain"/>
    <property type="match status" value="1"/>
</dbReference>
<dbReference type="PANTHER" id="PTHR44846">
    <property type="entry name" value="MANNOSYL-D-GLYCERATE TRANSPORT/METABOLISM SYSTEM REPRESSOR MNGR-RELATED"/>
    <property type="match status" value="1"/>
</dbReference>
<keyword evidence="3" id="KW-0804">Transcription</keyword>
<dbReference type="InterPro" id="IPR000524">
    <property type="entry name" value="Tscrpt_reg_HTH_GntR"/>
</dbReference>